<evidence type="ECO:0000256" key="5">
    <source>
        <dbReference type="ARBA" id="ARBA00023136"/>
    </source>
</evidence>
<gene>
    <name evidence="11" type="primary">asph</name>
</gene>
<evidence type="ECO:0000256" key="6">
    <source>
        <dbReference type="ARBA" id="ARBA00023157"/>
    </source>
</evidence>
<dbReference type="GeneTree" id="ENSGT01010000223470"/>
<reference evidence="11" key="2">
    <citation type="submission" date="2025-08" db="UniProtKB">
        <authorList>
            <consortium name="Ensembl"/>
        </authorList>
    </citation>
    <scope>IDENTIFICATION</scope>
</reference>
<evidence type="ECO:0000256" key="1">
    <source>
        <dbReference type="ARBA" id="ARBA00004606"/>
    </source>
</evidence>
<keyword evidence="5 9" id="KW-0472">Membrane</keyword>
<evidence type="ECO:0000256" key="9">
    <source>
        <dbReference type="SAM" id="Phobius"/>
    </source>
</evidence>
<keyword evidence="7" id="KW-0325">Glycoprotein</keyword>
<reference evidence="11 12" key="1">
    <citation type="submission" date="2019-04" db="EMBL/GenBank/DDBJ databases">
        <authorList>
            <consortium name="Wellcome Sanger Institute Data Sharing"/>
        </authorList>
    </citation>
    <scope>NUCLEOTIDE SEQUENCE [LARGE SCALE GENOMIC DNA]</scope>
</reference>
<evidence type="ECO:0000256" key="7">
    <source>
        <dbReference type="ARBA" id="ARBA00023180"/>
    </source>
</evidence>
<dbReference type="Pfam" id="PF05279">
    <property type="entry name" value="Asp-B-Hydro_N"/>
    <property type="match status" value="1"/>
</dbReference>
<keyword evidence="4 9" id="KW-1133">Transmembrane helix</keyword>
<proteinExistence type="predicted"/>
<evidence type="ECO:0000256" key="4">
    <source>
        <dbReference type="ARBA" id="ARBA00022989"/>
    </source>
</evidence>
<keyword evidence="6" id="KW-1015">Disulfide bond</keyword>
<reference evidence="11" key="3">
    <citation type="submission" date="2025-09" db="UniProtKB">
        <authorList>
            <consortium name="Ensembl"/>
        </authorList>
    </citation>
    <scope>IDENTIFICATION</scope>
</reference>
<accession>A0A8C9QXS9</accession>
<sequence length="173" mass="19328">MLKDTQKKPLQNWYLGCAEAKQTSAGKNGKKAEAGRRSSFFTWFFVLAMLGVWMSVAMVWLDLVDYQSALGKLGAYDADGDGDFDIEDAKVLLGLASGGSSEAANVFEETVGQITETSSGWLYNFFIFLYDVMTPFEIQEDAEESETVEIVAGMSHHEWDQWRKTYMVTSLPS</sequence>
<evidence type="ECO:0000256" key="3">
    <source>
        <dbReference type="ARBA" id="ARBA00022692"/>
    </source>
</evidence>
<keyword evidence="12" id="KW-1185">Reference proteome</keyword>
<evidence type="ECO:0000313" key="11">
    <source>
        <dbReference type="Ensembl" id="ENSSFOP00015001157.1"/>
    </source>
</evidence>
<evidence type="ECO:0000313" key="12">
    <source>
        <dbReference type="Proteomes" id="UP000694397"/>
    </source>
</evidence>
<dbReference type="InterPro" id="IPR007943">
    <property type="entry name" value="Asp-B-hydro/Triadin_dom"/>
</dbReference>
<dbReference type="GO" id="GO:0062101">
    <property type="term" value="F:peptidyl-aspartic acid 3-dioxygenase activity"/>
    <property type="evidence" value="ECO:0007669"/>
    <property type="project" value="InterPro"/>
</dbReference>
<evidence type="ECO:0000256" key="8">
    <source>
        <dbReference type="ARBA" id="ARBA00037847"/>
    </source>
</evidence>
<dbReference type="Ensembl" id="ENSSFOT00015001188.2">
    <property type="protein sequence ID" value="ENSSFOP00015001157.1"/>
    <property type="gene ID" value="ENSSFOG00015000834.2"/>
</dbReference>
<dbReference type="GO" id="GO:0005783">
    <property type="term" value="C:endoplasmic reticulum"/>
    <property type="evidence" value="ECO:0007669"/>
    <property type="project" value="TreeGrafter"/>
</dbReference>
<dbReference type="PANTHER" id="PTHR12366:SF32">
    <property type="entry name" value="ASPARTATE BETA-HYDROXYLASE ISOFORM X1"/>
    <property type="match status" value="1"/>
</dbReference>
<name>A0A8C9QXS9_SCLFO</name>
<dbReference type="Proteomes" id="UP000694397">
    <property type="component" value="Chromosome 7"/>
</dbReference>
<feature type="domain" description="Aspartyl beta-hydroxylase/Triadin" evidence="10">
    <location>
        <begin position="29"/>
        <end position="94"/>
    </location>
</feature>
<feature type="transmembrane region" description="Helical" evidence="9">
    <location>
        <begin position="40"/>
        <end position="61"/>
    </location>
</feature>
<protein>
    <submittedName>
        <fullName evidence="11">Cell surface glycoprotein 1-like</fullName>
    </submittedName>
</protein>
<dbReference type="GO" id="GO:0016020">
    <property type="term" value="C:membrane"/>
    <property type="evidence" value="ECO:0007669"/>
    <property type="project" value="UniProtKB-SubCell"/>
</dbReference>
<keyword evidence="3 9" id="KW-0812">Transmembrane</keyword>
<keyword evidence="2" id="KW-0597">Phosphoprotein</keyword>
<dbReference type="AlphaFoldDB" id="A0A8C9QXS9"/>
<comment type="subcellular location">
    <subcellularLocation>
        <location evidence="8">Endomembrane system</location>
        <topology evidence="8">Single-pass membrane protein</topology>
    </subcellularLocation>
    <subcellularLocation>
        <location evidence="1">Membrane</location>
        <topology evidence="1">Single-pass type II membrane protein</topology>
    </subcellularLocation>
</comment>
<evidence type="ECO:0000256" key="2">
    <source>
        <dbReference type="ARBA" id="ARBA00022553"/>
    </source>
</evidence>
<organism evidence="11 12">
    <name type="scientific">Scleropages formosus</name>
    <name type="common">Asian bonytongue</name>
    <name type="synonym">Osteoglossum formosum</name>
    <dbReference type="NCBI Taxonomy" id="113540"/>
    <lineage>
        <taxon>Eukaryota</taxon>
        <taxon>Metazoa</taxon>
        <taxon>Chordata</taxon>
        <taxon>Craniata</taxon>
        <taxon>Vertebrata</taxon>
        <taxon>Euteleostomi</taxon>
        <taxon>Actinopterygii</taxon>
        <taxon>Neopterygii</taxon>
        <taxon>Teleostei</taxon>
        <taxon>Osteoglossocephala</taxon>
        <taxon>Osteoglossomorpha</taxon>
        <taxon>Osteoglossiformes</taxon>
        <taxon>Osteoglossidae</taxon>
        <taxon>Scleropages</taxon>
    </lineage>
</organism>
<dbReference type="PANTHER" id="PTHR12366">
    <property type="entry name" value="ASPARTYL/ASPARAGINYL BETA-HYDROXYLASE"/>
    <property type="match status" value="1"/>
</dbReference>
<evidence type="ECO:0000259" key="10">
    <source>
        <dbReference type="Pfam" id="PF05279"/>
    </source>
</evidence>
<dbReference type="InterPro" id="IPR039038">
    <property type="entry name" value="ASPH"/>
</dbReference>